<accession>A0A975K5A3</accession>
<dbReference type="AlphaFoldDB" id="A0A975K5A3"/>
<feature type="domain" description="VOC" evidence="1">
    <location>
        <begin position="19"/>
        <end position="172"/>
    </location>
</feature>
<dbReference type="SUPFAM" id="SSF54593">
    <property type="entry name" value="Glyoxalase/Bleomycin resistance protein/Dihydroxybiphenyl dioxygenase"/>
    <property type="match status" value="1"/>
</dbReference>
<sequence length="203" mass="22087">MDRQLTTTGKVNRKFEIRGINHIALVSSDMQRTVDFYEGVLGMPLIKTYEIGPNGRFGQHFFFDMGSSSLAFFWFPDAPASVPGVTSVSSLIGSVTAIGTMNHIALDVDADRLPEYKARLEAAGVEVSPIVHHNDVAPALGPDALEDVHESNWVSSIYFRDPDGIHVEFAGWTRLFTEADIACKAATAADAEGWSAKRDAITA</sequence>
<dbReference type="EMBL" id="CP073910">
    <property type="protein sequence ID" value="QUT05061.1"/>
    <property type="molecule type" value="Genomic_DNA"/>
</dbReference>
<dbReference type="InterPro" id="IPR029068">
    <property type="entry name" value="Glyas_Bleomycin-R_OHBP_Dase"/>
</dbReference>
<dbReference type="PROSITE" id="PS51819">
    <property type="entry name" value="VOC"/>
    <property type="match status" value="1"/>
</dbReference>
<dbReference type="PANTHER" id="PTHR21366:SF31">
    <property type="entry name" value="METALLOTHIOL TRANSFERASE FOSB"/>
    <property type="match status" value="1"/>
</dbReference>
<dbReference type="KEGG" id="spph:KFK14_18910"/>
<dbReference type="Proteomes" id="UP000681425">
    <property type="component" value="Chromosome"/>
</dbReference>
<name>A0A975K5A3_9SPHN</name>
<keyword evidence="3" id="KW-1185">Reference proteome</keyword>
<dbReference type="PANTHER" id="PTHR21366">
    <property type="entry name" value="GLYOXALASE FAMILY PROTEIN"/>
    <property type="match status" value="1"/>
</dbReference>
<protein>
    <submittedName>
        <fullName evidence="2">VOC family protein</fullName>
    </submittedName>
</protein>
<evidence type="ECO:0000313" key="2">
    <source>
        <dbReference type="EMBL" id="QUT05061.1"/>
    </source>
</evidence>
<dbReference type="Gene3D" id="3.10.180.10">
    <property type="entry name" value="2,3-Dihydroxybiphenyl 1,2-Dioxygenase, domain 1"/>
    <property type="match status" value="1"/>
</dbReference>
<dbReference type="RefSeq" id="WP_212608758.1">
    <property type="nucleotide sequence ID" value="NZ_CP073910.1"/>
</dbReference>
<evidence type="ECO:0000259" key="1">
    <source>
        <dbReference type="PROSITE" id="PS51819"/>
    </source>
</evidence>
<dbReference type="Pfam" id="PF00903">
    <property type="entry name" value="Glyoxalase"/>
    <property type="match status" value="1"/>
</dbReference>
<evidence type="ECO:0000313" key="3">
    <source>
        <dbReference type="Proteomes" id="UP000681425"/>
    </source>
</evidence>
<dbReference type="InterPro" id="IPR004360">
    <property type="entry name" value="Glyas_Fos-R_dOase_dom"/>
</dbReference>
<gene>
    <name evidence="2" type="ORF">KFK14_18910</name>
</gene>
<dbReference type="InterPro" id="IPR050383">
    <property type="entry name" value="GlyoxalaseI/FosfomycinResist"/>
</dbReference>
<dbReference type="InterPro" id="IPR037523">
    <property type="entry name" value="VOC_core"/>
</dbReference>
<reference evidence="2" key="1">
    <citation type="submission" date="2021-04" db="EMBL/GenBank/DDBJ databases">
        <title>Isolation of p-tert-butylphenol degrading bacteria Sphingobium phenoxybenzoativorans Tas13 from active sludge.</title>
        <authorList>
            <person name="Li Y."/>
        </authorList>
    </citation>
    <scope>NUCLEOTIDE SEQUENCE</scope>
    <source>
        <strain evidence="2">Tas13</strain>
    </source>
</reference>
<proteinExistence type="predicted"/>
<organism evidence="2 3">
    <name type="scientific">Sphingobium phenoxybenzoativorans</name>
    <dbReference type="NCBI Taxonomy" id="1592790"/>
    <lineage>
        <taxon>Bacteria</taxon>
        <taxon>Pseudomonadati</taxon>
        <taxon>Pseudomonadota</taxon>
        <taxon>Alphaproteobacteria</taxon>
        <taxon>Sphingomonadales</taxon>
        <taxon>Sphingomonadaceae</taxon>
        <taxon>Sphingobium</taxon>
    </lineage>
</organism>